<dbReference type="GO" id="GO:0016787">
    <property type="term" value="F:hydrolase activity"/>
    <property type="evidence" value="ECO:0007669"/>
    <property type="project" value="UniProtKB-KW"/>
</dbReference>
<dbReference type="InterPro" id="IPR047187">
    <property type="entry name" value="SF1_C_Upf1"/>
</dbReference>
<evidence type="ECO:0000313" key="6">
    <source>
        <dbReference type="EMBL" id="KAF9497049.1"/>
    </source>
</evidence>
<dbReference type="GO" id="GO:0043139">
    <property type="term" value="F:5'-3' DNA helicase activity"/>
    <property type="evidence" value="ECO:0007669"/>
    <property type="project" value="TreeGrafter"/>
</dbReference>
<keyword evidence="4" id="KW-0067">ATP-binding</keyword>
<evidence type="ECO:0000313" key="7">
    <source>
        <dbReference type="Proteomes" id="UP000807025"/>
    </source>
</evidence>
<evidence type="ECO:0000259" key="5">
    <source>
        <dbReference type="Pfam" id="PF13087"/>
    </source>
</evidence>
<feature type="domain" description="DNA2/NAM7 helicase-like C-terminal" evidence="5">
    <location>
        <begin position="35"/>
        <end position="146"/>
    </location>
</feature>
<reference evidence="6" key="1">
    <citation type="submission" date="2020-11" db="EMBL/GenBank/DDBJ databases">
        <authorList>
            <consortium name="DOE Joint Genome Institute"/>
            <person name="Ahrendt S."/>
            <person name="Riley R."/>
            <person name="Andreopoulos W."/>
            <person name="Labutti K."/>
            <person name="Pangilinan J."/>
            <person name="Ruiz-Duenas F.J."/>
            <person name="Barrasa J.M."/>
            <person name="Sanchez-Garcia M."/>
            <person name="Camarero S."/>
            <person name="Miyauchi S."/>
            <person name="Serrano A."/>
            <person name="Linde D."/>
            <person name="Babiker R."/>
            <person name="Drula E."/>
            <person name="Ayuso-Fernandez I."/>
            <person name="Pacheco R."/>
            <person name="Padilla G."/>
            <person name="Ferreira P."/>
            <person name="Barriuso J."/>
            <person name="Kellner H."/>
            <person name="Castanera R."/>
            <person name="Alfaro M."/>
            <person name="Ramirez L."/>
            <person name="Pisabarro A.G."/>
            <person name="Kuo A."/>
            <person name="Tritt A."/>
            <person name="Lipzen A."/>
            <person name="He G."/>
            <person name="Yan M."/>
            <person name="Ng V."/>
            <person name="Cullen D."/>
            <person name="Martin F."/>
            <person name="Rosso M.-N."/>
            <person name="Henrissat B."/>
            <person name="Hibbett D."/>
            <person name="Martinez A.T."/>
            <person name="Grigoriev I.V."/>
        </authorList>
    </citation>
    <scope>NUCLEOTIDE SEQUENCE</scope>
    <source>
        <strain evidence="6">ATCC 90797</strain>
    </source>
</reference>
<dbReference type="AlphaFoldDB" id="A0A9P6DGR6"/>
<name>A0A9P6DGR6_PLEER</name>
<sequence>MCGSSEVESRSLKLPKPGYLRSIHNGKSPCGQGGQSCWLDRLLDESCKAIFVDTDLLPARDSKMGDLVQNETEASLVFQLTEALLHSGIQEEQIGVISLYRQQIKLLSHLLVKRKGIEILTADKSQGRDKECVIISLVRSNDAGQVSPAPFMYSS</sequence>
<dbReference type="CDD" id="cd18808">
    <property type="entry name" value="SF1_C_Upf1"/>
    <property type="match status" value="1"/>
</dbReference>
<accession>A0A9P6DGR6</accession>
<dbReference type="GO" id="GO:0005524">
    <property type="term" value="F:ATP binding"/>
    <property type="evidence" value="ECO:0007669"/>
    <property type="project" value="UniProtKB-KW"/>
</dbReference>
<evidence type="ECO:0000256" key="4">
    <source>
        <dbReference type="ARBA" id="ARBA00022840"/>
    </source>
</evidence>
<evidence type="ECO:0000256" key="3">
    <source>
        <dbReference type="ARBA" id="ARBA00022806"/>
    </source>
</evidence>
<dbReference type="InterPro" id="IPR041679">
    <property type="entry name" value="DNA2/NAM7-like_C"/>
</dbReference>
<evidence type="ECO:0000256" key="1">
    <source>
        <dbReference type="ARBA" id="ARBA00022741"/>
    </source>
</evidence>
<dbReference type="InterPro" id="IPR050534">
    <property type="entry name" value="Coronavir_polyprotein_1ab"/>
</dbReference>
<keyword evidence="3" id="KW-0347">Helicase</keyword>
<dbReference type="Pfam" id="PF13087">
    <property type="entry name" value="AAA_12"/>
    <property type="match status" value="1"/>
</dbReference>
<dbReference type="Gene3D" id="3.40.50.300">
    <property type="entry name" value="P-loop containing nucleotide triphosphate hydrolases"/>
    <property type="match status" value="1"/>
</dbReference>
<dbReference type="PANTHER" id="PTHR43788">
    <property type="entry name" value="DNA2/NAM7 HELICASE FAMILY MEMBER"/>
    <property type="match status" value="1"/>
</dbReference>
<dbReference type="EMBL" id="MU154547">
    <property type="protein sequence ID" value="KAF9497049.1"/>
    <property type="molecule type" value="Genomic_DNA"/>
</dbReference>
<gene>
    <name evidence="6" type="ORF">BDN71DRAFT_1445476</name>
</gene>
<dbReference type="OrthoDB" id="3066291at2759"/>
<protein>
    <recommendedName>
        <fullName evidence="5">DNA2/NAM7 helicase-like C-terminal domain-containing protein</fullName>
    </recommendedName>
</protein>
<organism evidence="6 7">
    <name type="scientific">Pleurotus eryngii</name>
    <name type="common">Boletus of the steppes</name>
    <dbReference type="NCBI Taxonomy" id="5323"/>
    <lineage>
        <taxon>Eukaryota</taxon>
        <taxon>Fungi</taxon>
        <taxon>Dikarya</taxon>
        <taxon>Basidiomycota</taxon>
        <taxon>Agaricomycotina</taxon>
        <taxon>Agaricomycetes</taxon>
        <taxon>Agaricomycetidae</taxon>
        <taxon>Agaricales</taxon>
        <taxon>Pleurotineae</taxon>
        <taxon>Pleurotaceae</taxon>
        <taxon>Pleurotus</taxon>
    </lineage>
</organism>
<keyword evidence="2" id="KW-0378">Hydrolase</keyword>
<dbReference type="SUPFAM" id="SSF52540">
    <property type="entry name" value="P-loop containing nucleoside triphosphate hydrolases"/>
    <property type="match status" value="1"/>
</dbReference>
<dbReference type="Proteomes" id="UP000807025">
    <property type="component" value="Unassembled WGS sequence"/>
</dbReference>
<keyword evidence="7" id="KW-1185">Reference proteome</keyword>
<proteinExistence type="predicted"/>
<comment type="caution">
    <text evidence="6">The sequence shown here is derived from an EMBL/GenBank/DDBJ whole genome shotgun (WGS) entry which is preliminary data.</text>
</comment>
<dbReference type="PANTHER" id="PTHR43788:SF8">
    <property type="entry name" value="DNA-BINDING PROTEIN SMUBP-2"/>
    <property type="match status" value="1"/>
</dbReference>
<dbReference type="InterPro" id="IPR027417">
    <property type="entry name" value="P-loop_NTPase"/>
</dbReference>
<evidence type="ECO:0000256" key="2">
    <source>
        <dbReference type="ARBA" id="ARBA00022801"/>
    </source>
</evidence>
<keyword evidence="1" id="KW-0547">Nucleotide-binding</keyword>